<keyword evidence="5 7" id="KW-1133">Transmembrane helix</keyword>
<organism evidence="9 10">
    <name type="scientific">Brevibacillus laterosporus</name>
    <name type="common">Bacillus laterosporus</name>
    <dbReference type="NCBI Taxonomy" id="1465"/>
    <lineage>
        <taxon>Bacteria</taxon>
        <taxon>Bacillati</taxon>
        <taxon>Bacillota</taxon>
        <taxon>Bacilli</taxon>
        <taxon>Bacillales</taxon>
        <taxon>Paenibacillaceae</taxon>
        <taxon>Brevibacillus</taxon>
    </lineage>
</organism>
<dbReference type="EMBL" id="JAPTNE010000019">
    <property type="protein sequence ID" value="MCZ0808288.1"/>
    <property type="molecule type" value="Genomic_DNA"/>
</dbReference>
<dbReference type="PANTHER" id="PTHR32322">
    <property type="entry name" value="INNER MEMBRANE TRANSPORTER"/>
    <property type="match status" value="1"/>
</dbReference>
<feature type="domain" description="EamA" evidence="8">
    <location>
        <begin position="8"/>
        <end position="140"/>
    </location>
</feature>
<evidence type="ECO:0000256" key="1">
    <source>
        <dbReference type="ARBA" id="ARBA00004651"/>
    </source>
</evidence>
<feature type="transmembrane region" description="Helical" evidence="7">
    <location>
        <begin position="7"/>
        <end position="28"/>
    </location>
</feature>
<dbReference type="RefSeq" id="WP_258433980.1">
    <property type="nucleotide sequence ID" value="NZ_JANSGW010000019.1"/>
</dbReference>
<protein>
    <submittedName>
        <fullName evidence="9">DMT family transporter</fullName>
    </submittedName>
</protein>
<comment type="caution">
    <text evidence="9">The sequence shown here is derived from an EMBL/GenBank/DDBJ whole genome shotgun (WGS) entry which is preliminary data.</text>
</comment>
<comment type="subcellular location">
    <subcellularLocation>
        <location evidence="1">Cell membrane</location>
        <topology evidence="1">Multi-pass membrane protein</topology>
    </subcellularLocation>
</comment>
<dbReference type="Gene3D" id="1.10.3730.20">
    <property type="match status" value="1"/>
</dbReference>
<dbReference type="Pfam" id="PF00892">
    <property type="entry name" value="EamA"/>
    <property type="match status" value="2"/>
</dbReference>
<evidence type="ECO:0000259" key="8">
    <source>
        <dbReference type="Pfam" id="PF00892"/>
    </source>
</evidence>
<keyword evidence="4 7" id="KW-0812">Transmembrane</keyword>
<proteinExistence type="inferred from homology"/>
<keyword evidence="3" id="KW-1003">Cell membrane</keyword>
<feature type="transmembrane region" description="Helical" evidence="7">
    <location>
        <begin position="34"/>
        <end position="54"/>
    </location>
</feature>
<feature type="transmembrane region" description="Helical" evidence="7">
    <location>
        <begin position="273"/>
        <end position="291"/>
    </location>
</feature>
<evidence type="ECO:0000313" key="9">
    <source>
        <dbReference type="EMBL" id="MCZ0808288.1"/>
    </source>
</evidence>
<feature type="transmembrane region" description="Helical" evidence="7">
    <location>
        <begin position="244"/>
        <end position="267"/>
    </location>
</feature>
<dbReference type="AlphaFoldDB" id="A0AAP3DHR5"/>
<dbReference type="GO" id="GO:0005886">
    <property type="term" value="C:plasma membrane"/>
    <property type="evidence" value="ECO:0007669"/>
    <property type="project" value="UniProtKB-SubCell"/>
</dbReference>
<name>A0AAP3DHR5_BRELA</name>
<dbReference type="PANTHER" id="PTHR32322:SF18">
    <property type="entry name" value="S-ADENOSYLMETHIONINE_S-ADENOSYLHOMOCYSTEINE TRANSPORTER"/>
    <property type="match status" value="1"/>
</dbReference>
<reference evidence="9" key="1">
    <citation type="submission" date="2022-09" db="EMBL/GenBank/DDBJ databases">
        <title>Genome analysis and characterization of larvicidal activity of Brevibacillus strains.</title>
        <authorList>
            <person name="Patrusheva E.V."/>
            <person name="Izotova A.O."/>
            <person name="Toshchakov S.V."/>
            <person name="Sineoky S.P."/>
        </authorList>
    </citation>
    <scope>NUCLEOTIDE SEQUENCE</scope>
    <source>
        <strain evidence="9">VKPM_B-13247</strain>
    </source>
</reference>
<dbReference type="Proteomes" id="UP001077662">
    <property type="component" value="Unassembled WGS sequence"/>
</dbReference>
<feature type="domain" description="EamA" evidence="8">
    <location>
        <begin position="156"/>
        <end position="292"/>
    </location>
</feature>
<evidence type="ECO:0000256" key="5">
    <source>
        <dbReference type="ARBA" id="ARBA00022989"/>
    </source>
</evidence>
<evidence type="ECO:0000256" key="4">
    <source>
        <dbReference type="ARBA" id="ARBA00022692"/>
    </source>
</evidence>
<sequence length="311" mass="33802">MSNSTIAYVKVSIAMSIVGSFVVVNKFILEQIPIFLASELRLLIASLILLPMFYRKERRFPTLYKKDAFVLLVQSFVGIFLFSVCLLYGLQYTSAVESGIVLSCTPAAMGVIAYVFLKEKLGVAKISGILLTILGTISINVFGIISTNSISFSSIFGNFLILCAVIGDAIFFSFGKLLSKAWSPLAISTALSIIGAILFLPLAIHDSLSIDFSQISISVWLLVFYTAIIVTILAVILMNQGLKVIPASVASVFTALTPITTILLSSLVLKEDIYWYHILGMGFVVLGIIVLTRTNEKSVGMNVVKTDEAKL</sequence>
<feature type="transmembrane region" description="Helical" evidence="7">
    <location>
        <begin position="217"/>
        <end position="237"/>
    </location>
</feature>
<evidence type="ECO:0000256" key="7">
    <source>
        <dbReference type="SAM" id="Phobius"/>
    </source>
</evidence>
<dbReference type="InterPro" id="IPR050638">
    <property type="entry name" value="AA-Vitamin_Transporters"/>
</dbReference>
<dbReference type="InterPro" id="IPR000620">
    <property type="entry name" value="EamA_dom"/>
</dbReference>
<feature type="transmembrane region" description="Helical" evidence="7">
    <location>
        <begin position="96"/>
        <end position="117"/>
    </location>
</feature>
<evidence type="ECO:0000256" key="6">
    <source>
        <dbReference type="ARBA" id="ARBA00023136"/>
    </source>
</evidence>
<keyword evidence="6 7" id="KW-0472">Membrane</keyword>
<feature type="transmembrane region" description="Helical" evidence="7">
    <location>
        <begin position="129"/>
        <end position="150"/>
    </location>
</feature>
<comment type="similarity">
    <text evidence="2">Belongs to the EamA transporter family.</text>
</comment>
<evidence type="ECO:0000313" key="10">
    <source>
        <dbReference type="Proteomes" id="UP001077662"/>
    </source>
</evidence>
<evidence type="ECO:0000256" key="3">
    <source>
        <dbReference type="ARBA" id="ARBA00022475"/>
    </source>
</evidence>
<evidence type="ECO:0000256" key="2">
    <source>
        <dbReference type="ARBA" id="ARBA00007362"/>
    </source>
</evidence>
<gene>
    <name evidence="9" type="ORF">O0554_15450</name>
</gene>
<feature type="transmembrane region" description="Helical" evidence="7">
    <location>
        <begin position="69"/>
        <end position="90"/>
    </location>
</feature>
<dbReference type="InterPro" id="IPR037185">
    <property type="entry name" value="EmrE-like"/>
</dbReference>
<feature type="transmembrane region" description="Helical" evidence="7">
    <location>
        <begin position="156"/>
        <end position="178"/>
    </location>
</feature>
<feature type="transmembrane region" description="Helical" evidence="7">
    <location>
        <begin position="185"/>
        <end position="205"/>
    </location>
</feature>
<accession>A0AAP3DHR5</accession>
<dbReference type="SUPFAM" id="SSF103481">
    <property type="entry name" value="Multidrug resistance efflux transporter EmrE"/>
    <property type="match status" value="2"/>
</dbReference>